<feature type="signal peptide" evidence="1">
    <location>
        <begin position="1"/>
        <end position="29"/>
    </location>
</feature>
<sequence>MFGTRGVTVALCSAALTGSALICAPASSAHDDANGAICTGREDGYSSPSLGLLPQPTRIHARARYSCSGRPGQDLPATGTFEGFSPAASCIAVNDNPTGREVVQYADGHTSIIVYDSSSTFRAVGVNIVRLEGKVTEGRGKGLRAHRTLTTLADGVAAECLIHTRVHHAPGGVQLEVGPE</sequence>
<comment type="caution">
    <text evidence="2">The sequence shown here is derived from an EMBL/GenBank/DDBJ whole genome shotgun (WGS) entry which is preliminary data.</text>
</comment>
<name>A0ABV3K562_STRON</name>
<evidence type="ECO:0000313" key="2">
    <source>
        <dbReference type="EMBL" id="MEV5508930.1"/>
    </source>
</evidence>
<evidence type="ECO:0000256" key="1">
    <source>
        <dbReference type="SAM" id="SignalP"/>
    </source>
</evidence>
<evidence type="ECO:0008006" key="4">
    <source>
        <dbReference type="Google" id="ProtNLM"/>
    </source>
</evidence>
<reference evidence="2 3" key="1">
    <citation type="submission" date="2024-06" db="EMBL/GenBank/DDBJ databases">
        <title>The Natural Products Discovery Center: Release of the First 8490 Sequenced Strains for Exploring Actinobacteria Biosynthetic Diversity.</title>
        <authorList>
            <person name="Kalkreuter E."/>
            <person name="Kautsar S.A."/>
            <person name="Yang D."/>
            <person name="Bader C.D."/>
            <person name="Teijaro C.N."/>
            <person name="Fluegel L."/>
            <person name="Davis C.M."/>
            <person name="Simpson J.R."/>
            <person name="Lauterbach L."/>
            <person name="Steele A.D."/>
            <person name="Gui C."/>
            <person name="Meng S."/>
            <person name="Li G."/>
            <person name="Viehrig K."/>
            <person name="Ye F."/>
            <person name="Su P."/>
            <person name="Kiefer A.F."/>
            <person name="Nichols A."/>
            <person name="Cepeda A.J."/>
            <person name="Yan W."/>
            <person name="Fan B."/>
            <person name="Jiang Y."/>
            <person name="Adhikari A."/>
            <person name="Zheng C.-J."/>
            <person name="Schuster L."/>
            <person name="Cowan T.M."/>
            <person name="Smanski M.J."/>
            <person name="Chevrette M.G."/>
            <person name="De Carvalho L.P.S."/>
            <person name="Shen B."/>
        </authorList>
    </citation>
    <scope>NUCLEOTIDE SEQUENCE [LARGE SCALE GENOMIC DNA]</scope>
    <source>
        <strain evidence="2 3">NPDC052347</strain>
    </source>
</reference>
<proteinExistence type="predicted"/>
<gene>
    <name evidence="2" type="ORF">AB0L16_21220</name>
</gene>
<dbReference type="EMBL" id="JBFAUK010000017">
    <property type="protein sequence ID" value="MEV5508930.1"/>
    <property type="molecule type" value="Genomic_DNA"/>
</dbReference>
<dbReference type="Proteomes" id="UP001552594">
    <property type="component" value="Unassembled WGS sequence"/>
</dbReference>
<feature type="chain" id="PRO_5046908296" description="Secreted protein" evidence="1">
    <location>
        <begin position="30"/>
        <end position="180"/>
    </location>
</feature>
<accession>A0ABV3K562</accession>
<evidence type="ECO:0000313" key="3">
    <source>
        <dbReference type="Proteomes" id="UP001552594"/>
    </source>
</evidence>
<keyword evidence="3" id="KW-1185">Reference proteome</keyword>
<organism evidence="2 3">
    <name type="scientific">Streptomyces orinoci</name>
    <name type="common">Streptoverticillium orinoci</name>
    <dbReference type="NCBI Taxonomy" id="67339"/>
    <lineage>
        <taxon>Bacteria</taxon>
        <taxon>Bacillati</taxon>
        <taxon>Actinomycetota</taxon>
        <taxon>Actinomycetes</taxon>
        <taxon>Kitasatosporales</taxon>
        <taxon>Streptomycetaceae</taxon>
        <taxon>Streptomyces</taxon>
    </lineage>
</organism>
<dbReference type="RefSeq" id="WP_109282133.1">
    <property type="nucleotide sequence ID" value="NZ_JBFAUK010000017.1"/>
</dbReference>
<keyword evidence="1" id="KW-0732">Signal</keyword>
<protein>
    <recommendedName>
        <fullName evidence="4">Secreted protein</fullName>
    </recommendedName>
</protein>